<accession>A0ABY7DIP7</accession>
<evidence type="ECO:0000313" key="1">
    <source>
        <dbReference type="EMBL" id="WAQ96836.1"/>
    </source>
</evidence>
<organism evidence="1 2">
    <name type="scientific">Mya arenaria</name>
    <name type="common">Soft-shell clam</name>
    <dbReference type="NCBI Taxonomy" id="6604"/>
    <lineage>
        <taxon>Eukaryota</taxon>
        <taxon>Metazoa</taxon>
        <taxon>Spiralia</taxon>
        <taxon>Lophotrochozoa</taxon>
        <taxon>Mollusca</taxon>
        <taxon>Bivalvia</taxon>
        <taxon>Autobranchia</taxon>
        <taxon>Heteroconchia</taxon>
        <taxon>Euheterodonta</taxon>
        <taxon>Imparidentia</taxon>
        <taxon>Neoheterodontei</taxon>
        <taxon>Myida</taxon>
        <taxon>Myoidea</taxon>
        <taxon>Myidae</taxon>
        <taxon>Mya</taxon>
    </lineage>
</organism>
<dbReference type="EMBL" id="CP111013">
    <property type="protein sequence ID" value="WAQ96836.1"/>
    <property type="molecule type" value="Genomic_DNA"/>
</dbReference>
<proteinExistence type="predicted"/>
<gene>
    <name evidence="1" type="ORF">MAR_029526</name>
</gene>
<keyword evidence="2" id="KW-1185">Reference proteome</keyword>
<reference evidence="1" key="1">
    <citation type="submission" date="2022-11" db="EMBL/GenBank/DDBJ databases">
        <title>Centuries of genome instability and evolution in soft-shell clam transmissible cancer (bioRxiv).</title>
        <authorList>
            <person name="Hart S.F.M."/>
            <person name="Yonemitsu M.A."/>
            <person name="Giersch R.M."/>
            <person name="Beal B.F."/>
            <person name="Arriagada G."/>
            <person name="Davis B.W."/>
            <person name="Ostrander E.A."/>
            <person name="Goff S.P."/>
            <person name="Metzger M.J."/>
        </authorList>
    </citation>
    <scope>NUCLEOTIDE SEQUENCE</scope>
    <source>
        <strain evidence="1">MELC-2E11</strain>
        <tissue evidence="1">Siphon/mantle</tissue>
    </source>
</reference>
<protein>
    <submittedName>
        <fullName evidence="1">Uncharacterized protein</fullName>
    </submittedName>
</protein>
<evidence type="ECO:0000313" key="2">
    <source>
        <dbReference type="Proteomes" id="UP001164746"/>
    </source>
</evidence>
<dbReference type="Proteomes" id="UP001164746">
    <property type="component" value="Chromosome 2"/>
</dbReference>
<name>A0ABY7DIP7_MYAAR</name>
<sequence length="205" mass="24803">MREEPVLFVNKADDFIPYTIKSRKNLRDCVVTGKLVKEADLYEASIRKRVRVWLDLNIFRFHEKCNYQEDHLNSLQYSNLKRIHRFCEVVIPAKRCLLVVIASFKIFKSLFLINMDLNSIEPFLPRYPTLPCHSQCNKIRYMKKRSQFWIYERRSKQNYYAVQWKTRSCQNEIFLLSLKNNNNNYYFTSRTQIVTWNRSYSALSQ</sequence>